<dbReference type="SMART" id="SM00267">
    <property type="entry name" value="GGDEF"/>
    <property type="match status" value="1"/>
</dbReference>
<proteinExistence type="predicted"/>
<reference evidence="4 5" key="1">
    <citation type="submission" date="2019-04" db="EMBL/GenBank/DDBJ databases">
        <authorList>
            <person name="Schori C."/>
            <person name="Ahrens C."/>
        </authorList>
    </citation>
    <scope>NUCLEOTIDE SEQUENCE [LARGE SCALE GENOMIC DNA]</scope>
    <source>
        <strain evidence="4 5">DSM 2950</strain>
    </source>
</reference>
<dbReference type="PROSITE" id="PS50112">
    <property type="entry name" value="PAS"/>
    <property type="match status" value="1"/>
</dbReference>
<dbReference type="InterPro" id="IPR003018">
    <property type="entry name" value="GAF"/>
</dbReference>
<dbReference type="Gene3D" id="3.30.450.20">
    <property type="entry name" value="PAS domain"/>
    <property type="match status" value="2"/>
</dbReference>
<feature type="domain" description="PAC" evidence="2">
    <location>
        <begin position="121"/>
        <end position="172"/>
    </location>
</feature>
<organism evidence="4 5">
    <name type="scientific">Blautia producta</name>
    <dbReference type="NCBI Taxonomy" id="33035"/>
    <lineage>
        <taxon>Bacteria</taxon>
        <taxon>Bacillati</taxon>
        <taxon>Bacillota</taxon>
        <taxon>Clostridia</taxon>
        <taxon>Lachnospirales</taxon>
        <taxon>Lachnospiraceae</taxon>
        <taxon>Blautia</taxon>
    </lineage>
</organism>
<accession>A0A7G5MYX1</accession>
<gene>
    <name evidence="4" type="ORF">E5259_20655</name>
</gene>
<dbReference type="EMBL" id="CP039126">
    <property type="protein sequence ID" value="QMW79814.1"/>
    <property type="molecule type" value="Genomic_DNA"/>
</dbReference>
<dbReference type="PROSITE" id="PS50113">
    <property type="entry name" value="PAC"/>
    <property type="match status" value="2"/>
</dbReference>
<dbReference type="SMART" id="SM00091">
    <property type="entry name" value="PAS"/>
    <property type="match status" value="1"/>
</dbReference>
<protein>
    <submittedName>
        <fullName evidence="4">Diguanylate cyclase</fullName>
    </submittedName>
</protein>
<feature type="domain" description="PAS" evidence="1">
    <location>
        <begin position="64"/>
        <end position="105"/>
    </location>
</feature>
<dbReference type="PANTHER" id="PTHR44757">
    <property type="entry name" value="DIGUANYLATE CYCLASE DGCP"/>
    <property type="match status" value="1"/>
</dbReference>
<dbReference type="FunFam" id="3.30.70.270:FF:000001">
    <property type="entry name" value="Diguanylate cyclase domain protein"/>
    <property type="match status" value="1"/>
</dbReference>
<dbReference type="SMART" id="SM00086">
    <property type="entry name" value="PAC"/>
    <property type="match status" value="2"/>
</dbReference>
<dbReference type="PANTHER" id="PTHR44757:SF2">
    <property type="entry name" value="BIOFILM ARCHITECTURE MAINTENANCE PROTEIN MBAA"/>
    <property type="match status" value="1"/>
</dbReference>
<dbReference type="PROSITE" id="PS50887">
    <property type="entry name" value="GGDEF"/>
    <property type="match status" value="1"/>
</dbReference>
<dbReference type="NCBIfam" id="TIGR00254">
    <property type="entry name" value="GGDEF"/>
    <property type="match status" value="1"/>
</dbReference>
<dbReference type="Gene3D" id="3.30.450.40">
    <property type="match status" value="1"/>
</dbReference>
<dbReference type="InterPro" id="IPR000014">
    <property type="entry name" value="PAS"/>
</dbReference>
<evidence type="ECO:0000259" key="1">
    <source>
        <dbReference type="PROSITE" id="PS50112"/>
    </source>
</evidence>
<dbReference type="InterPro" id="IPR000700">
    <property type="entry name" value="PAS-assoc_C"/>
</dbReference>
<evidence type="ECO:0000259" key="2">
    <source>
        <dbReference type="PROSITE" id="PS50113"/>
    </source>
</evidence>
<sequence>MIENKQCVSVLSDIKWIQGTINRSHMGNMKSEKNIMSLPEGEGGHNLQILSDNIPGGMFSCRFDEKLTLLQMNKGFLSMLGYTRQEIEEKFNNSFWEMIDPRDRQCALAEALRQTALGPDKELEYRMTRKDGCTIWVLDKGHLIRDEEDREYFCCVLVDVTRSKEIEENLRISLERHQIIMDQTTDILFEWDIQADTMIFSGNWEKKFGCIPITQQVSSLFWRAPYIYLEDQVLFSKLLLRIRSGEHYAEEEVRIVNGEQKAVWCRIRITGVTDKAGRVVRAVGAILDIDAEKKKAQNLMERAQRDMLTKLYNKGTSQDHIQTVLSGSAPGKKAALMIIDLDNFKHMNDTMGHLFGDALLSEVAHTIQKQFRSEDIVGRIGGDEFLVFLGQIPDASLAEQKAYQVMKAIGEMAVQELTDVELSCSIGIAVFPECGQTYNELFKRADQALYRAKNQGKNRYCVADKNLTSEEFPIQLSSTANTRIDSDEEADSNGELRLFEYVFRILYKSSNLDTAVNAILEVVGRQFDVSRVYIFEDEEDEKYCRNTYEWCNEGVKPEIENLQHMPYANDLEGGYQSNFNESGVFYCRDIDGLTPQQRATLEPQGIKSLLQCAIYDKGQFKGFVGFDECRVNRYWTQEQVNALVFIAEILSTFLLKLRAQDKAIQNAASLEAILDNQSSWVYVIRPDTKEMLYINRKTKEWVPEAKLGITCHKAFFYRDTPCDFCALKEMDSEHPRCVRQVYNPFFHIWTSADACFIEWKGEKAVLLTCHDITDLKRELENTRDDSIDDSEKQNNRN</sequence>
<dbReference type="AlphaFoldDB" id="A0A7G5MYX1"/>
<name>A0A7G5MYX1_9FIRM</name>
<dbReference type="Pfam" id="PF00990">
    <property type="entry name" value="GGDEF"/>
    <property type="match status" value="1"/>
</dbReference>
<dbReference type="Gene3D" id="3.30.70.270">
    <property type="match status" value="1"/>
</dbReference>
<dbReference type="CDD" id="cd01949">
    <property type="entry name" value="GGDEF"/>
    <property type="match status" value="1"/>
</dbReference>
<dbReference type="SUPFAM" id="SSF55785">
    <property type="entry name" value="PYP-like sensor domain (PAS domain)"/>
    <property type="match status" value="2"/>
</dbReference>
<feature type="domain" description="PAC" evidence="2">
    <location>
        <begin position="249"/>
        <end position="301"/>
    </location>
</feature>
<dbReference type="CDD" id="cd00130">
    <property type="entry name" value="PAS"/>
    <property type="match status" value="2"/>
</dbReference>
<feature type="domain" description="GGDEF" evidence="3">
    <location>
        <begin position="332"/>
        <end position="465"/>
    </location>
</feature>
<evidence type="ECO:0000259" key="3">
    <source>
        <dbReference type="PROSITE" id="PS50887"/>
    </source>
</evidence>
<dbReference type="NCBIfam" id="TIGR00229">
    <property type="entry name" value="sensory_box"/>
    <property type="match status" value="1"/>
</dbReference>
<evidence type="ECO:0000313" key="5">
    <source>
        <dbReference type="Proteomes" id="UP000515789"/>
    </source>
</evidence>
<dbReference type="InterPro" id="IPR013655">
    <property type="entry name" value="PAS_fold_3"/>
</dbReference>
<dbReference type="Pfam" id="PF01590">
    <property type="entry name" value="GAF"/>
    <property type="match status" value="1"/>
</dbReference>
<dbReference type="InterPro" id="IPR035965">
    <property type="entry name" value="PAS-like_dom_sf"/>
</dbReference>
<dbReference type="InterPro" id="IPR001610">
    <property type="entry name" value="PAC"/>
</dbReference>
<dbReference type="SUPFAM" id="SSF55781">
    <property type="entry name" value="GAF domain-like"/>
    <property type="match status" value="1"/>
</dbReference>
<dbReference type="Pfam" id="PF08447">
    <property type="entry name" value="PAS_3"/>
    <property type="match status" value="1"/>
</dbReference>
<dbReference type="SUPFAM" id="SSF55073">
    <property type="entry name" value="Nucleotide cyclase"/>
    <property type="match status" value="1"/>
</dbReference>
<dbReference type="InterPro" id="IPR029016">
    <property type="entry name" value="GAF-like_dom_sf"/>
</dbReference>
<dbReference type="InterPro" id="IPR000160">
    <property type="entry name" value="GGDEF_dom"/>
</dbReference>
<dbReference type="InterPro" id="IPR043128">
    <property type="entry name" value="Rev_trsase/Diguanyl_cyclase"/>
</dbReference>
<dbReference type="Proteomes" id="UP000515789">
    <property type="component" value="Chromosome"/>
</dbReference>
<dbReference type="InterPro" id="IPR052155">
    <property type="entry name" value="Biofilm_reg_signaling"/>
</dbReference>
<evidence type="ECO:0000313" key="4">
    <source>
        <dbReference type="EMBL" id="QMW79814.1"/>
    </source>
</evidence>
<dbReference type="InterPro" id="IPR029787">
    <property type="entry name" value="Nucleotide_cyclase"/>
</dbReference>